<dbReference type="Proteomes" id="UP000801492">
    <property type="component" value="Unassembled WGS sequence"/>
</dbReference>
<keyword evidence="11" id="KW-1185">Reference proteome</keyword>
<dbReference type="PANTHER" id="PTHR10715">
    <property type="entry name" value="60S RIBOSOMAL PROTEIN L6"/>
    <property type="match status" value="1"/>
</dbReference>
<organism evidence="10 11">
    <name type="scientific">Ignelater luminosus</name>
    <name type="common">Cucubano</name>
    <name type="synonym">Pyrophorus luminosus</name>
    <dbReference type="NCBI Taxonomy" id="2038154"/>
    <lineage>
        <taxon>Eukaryota</taxon>
        <taxon>Metazoa</taxon>
        <taxon>Ecdysozoa</taxon>
        <taxon>Arthropoda</taxon>
        <taxon>Hexapoda</taxon>
        <taxon>Insecta</taxon>
        <taxon>Pterygota</taxon>
        <taxon>Neoptera</taxon>
        <taxon>Endopterygota</taxon>
        <taxon>Coleoptera</taxon>
        <taxon>Polyphaga</taxon>
        <taxon>Elateriformia</taxon>
        <taxon>Elateroidea</taxon>
        <taxon>Elateridae</taxon>
        <taxon>Agrypninae</taxon>
        <taxon>Pyrophorini</taxon>
        <taxon>Ignelater</taxon>
    </lineage>
</organism>
<evidence type="ECO:0000256" key="7">
    <source>
        <dbReference type="ARBA" id="ARBA00046388"/>
    </source>
</evidence>
<protein>
    <recommendedName>
        <fullName evidence="5">Large ribosomal subunit protein eL6</fullName>
    </recommendedName>
    <alternativeName>
        <fullName evidence="6">60S ribosomal protein L6</fullName>
    </alternativeName>
</protein>
<comment type="caution">
    <text evidence="10">The sequence shown here is derived from an EMBL/GenBank/DDBJ whole genome shotgun (WGS) entry which is preliminary data.</text>
</comment>
<dbReference type="AlphaFoldDB" id="A0A8K0D5F5"/>
<dbReference type="GO" id="GO:0003735">
    <property type="term" value="F:structural constituent of ribosome"/>
    <property type="evidence" value="ECO:0007669"/>
    <property type="project" value="InterPro"/>
</dbReference>
<evidence type="ECO:0000256" key="2">
    <source>
        <dbReference type="ARBA" id="ARBA00022980"/>
    </source>
</evidence>
<dbReference type="GO" id="GO:0022625">
    <property type="term" value="C:cytosolic large ribosomal subunit"/>
    <property type="evidence" value="ECO:0007669"/>
    <property type="project" value="TreeGrafter"/>
</dbReference>
<dbReference type="InterPro" id="IPR041997">
    <property type="entry name" value="Ribosomal_eL6_KOW"/>
</dbReference>
<comment type="function">
    <text evidence="4">Component of the large ribosomal subunit. The ribosome is a large ribonucleoprotein complex responsible for the synthesis of proteins in the cell.</text>
</comment>
<comment type="subunit">
    <text evidence="7">Component of the large ribosomal subunit. May bind IPO9 with low affinity.</text>
</comment>
<dbReference type="InterPro" id="IPR014722">
    <property type="entry name" value="Rib_uL2_dom2"/>
</dbReference>
<evidence type="ECO:0000256" key="6">
    <source>
        <dbReference type="ARBA" id="ARBA00035351"/>
    </source>
</evidence>
<evidence type="ECO:0000256" key="8">
    <source>
        <dbReference type="SAM" id="MobiDB-lite"/>
    </source>
</evidence>
<gene>
    <name evidence="10" type="ORF">ILUMI_08867</name>
</gene>
<feature type="compositionally biased region" description="Basic and acidic residues" evidence="8">
    <location>
        <begin position="1"/>
        <end position="22"/>
    </location>
</feature>
<dbReference type="SUPFAM" id="SSF50104">
    <property type="entry name" value="Translation proteins SH3-like domain"/>
    <property type="match status" value="1"/>
</dbReference>
<evidence type="ECO:0000256" key="5">
    <source>
        <dbReference type="ARBA" id="ARBA00035233"/>
    </source>
</evidence>
<dbReference type="Gene3D" id="2.30.30.30">
    <property type="match status" value="1"/>
</dbReference>
<name>A0A8K0D5F5_IGNLU</name>
<proteinExistence type="inferred from homology"/>
<evidence type="ECO:0000256" key="4">
    <source>
        <dbReference type="ARBA" id="ARBA00034092"/>
    </source>
</evidence>
<keyword evidence="3" id="KW-0687">Ribonucleoprotein</keyword>
<dbReference type="PANTHER" id="PTHR10715:SF0">
    <property type="entry name" value="LARGE RIBOSOMAL SUBUNIT PROTEIN EL6"/>
    <property type="match status" value="1"/>
</dbReference>
<evidence type="ECO:0000256" key="3">
    <source>
        <dbReference type="ARBA" id="ARBA00023274"/>
    </source>
</evidence>
<dbReference type="Pfam" id="PF01159">
    <property type="entry name" value="Ribosomal_L6e"/>
    <property type="match status" value="1"/>
</dbReference>
<feature type="region of interest" description="Disordered" evidence="8">
    <location>
        <begin position="1"/>
        <end position="28"/>
    </location>
</feature>
<evidence type="ECO:0000259" key="9">
    <source>
        <dbReference type="Pfam" id="PF03868"/>
    </source>
</evidence>
<dbReference type="OrthoDB" id="2436667at2759"/>
<dbReference type="InterPro" id="IPR000915">
    <property type="entry name" value="60S_ribosomal_eL6"/>
</dbReference>
<dbReference type="EMBL" id="VTPC01004318">
    <property type="protein sequence ID" value="KAF2897306.1"/>
    <property type="molecule type" value="Genomic_DNA"/>
</dbReference>
<comment type="similarity">
    <text evidence="1">Belongs to the eukaryotic ribosomal protein eL6 family.</text>
</comment>
<dbReference type="InterPro" id="IPR008991">
    <property type="entry name" value="Translation_prot_SH3-like_sf"/>
</dbReference>
<evidence type="ECO:0000313" key="11">
    <source>
        <dbReference type="Proteomes" id="UP000801492"/>
    </source>
</evidence>
<keyword evidence="2" id="KW-0689">Ribosomal protein</keyword>
<accession>A0A8K0D5F5</accession>
<dbReference type="Pfam" id="PF03868">
    <property type="entry name" value="Ribosomal_L6e_N"/>
    <property type="match status" value="1"/>
</dbReference>
<evidence type="ECO:0000313" key="10">
    <source>
        <dbReference type="EMBL" id="KAF2897306.1"/>
    </source>
</evidence>
<reference evidence="10" key="1">
    <citation type="submission" date="2019-08" db="EMBL/GenBank/DDBJ databases">
        <title>The genome of the North American firefly Photinus pyralis.</title>
        <authorList>
            <consortium name="Photinus pyralis genome working group"/>
            <person name="Fallon T.R."/>
            <person name="Sander Lower S.E."/>
            <person name="Weng J.-K."/>
        </authorList>
    </citation>
    <scope>NUCLEOTIDE SEQUENCE</scope>
    <source>
        <strain evidence="10">TRF0915ILg1</strain>
        <tissue evidence="10">Whole body</tissue>
    </source>
</reference>
<dbReference type="InterPro" id="IPR005568">
    <property type="entry name" value="Ribosomal_uL6_N"/>
</dbReference>
<sequence>MAPTAAEKKTEKAGNKTPEASKKKFGKSRNYDLGNGVYRFSKTRMFHKKALYKFIGKKVAPTKKPVKPLTVEKPIGGEKNGGTRTVLLRKRRNYYATQDKIKKHPAKKLFKQHPRKLRTTLTPGTILVLLAGPHKGKRVVFLKQLHSGLLLVTGPFLINACPLRRIHQRYVIGTQTKLDVSGVKLADNINDAYFRRERKKRAKKEEGDIFSTKKEAYKVSDQRKADQKQVDKDVIASIKKHPDRKLLFAYLATMFGLRSSQYPHRMNF</sequence>
<dbReference type="FunFam" id="2.30.30.30:FF:000014">
    <property type="entry name" value="60S ribosomal protein L6"/>
    <property type="match status" value="1"/>
</dbReference>
<evidence type="ECO:0000256" key="1">
    <source>
        <dbReference type="ARBA" id="ARBA00010592"/>
    </source>
</evidence>
<dbReference type="GO" id="GO:0000027">
    <property type="term" value="P:ribosomal large subunit assembly"/>
    <property type="evidence" value="ECO:0007669"/>
    <property type="project" value="TreeGrafter"/>
</dbReference>
<dbReference type="GO" id="GO:0002181">
    <property type="term" value="P:cytoplasmic translation"/>
    <property type="evidence" value="ECO:0007669"/>
    <property type="project" value="TreeGrafter"/>
</dbReference>
<feature type="domain" description="Large ribosomal subunit protein uL6 N-terminal" evidence="9">
    <location>
        <begin position="20"/>
        <end position="74"/>
    </location>
</feature>
<dbReference type="GO" id="GO:0003723">
    <property type="term" value="F:RNA binding"/>
    <property type="evidence" value="ECO:0007669"/>
    <property type="project" value="TreeGrafter"/>
</dbReference>
<dbReference type="CDD" id="cd13156">
    <property type="entry name" value="KOW_RPL6"/>
    <property type="match status" value="1"/>
</dbReference>